<dbReference type="EMBL" id="CAJPEV010000848">
    <property type="protein sequence ID" value="CAG0889050.1"/>
    <property type="molecule type" value="Genomic_DNA"/>
</dbReference>
<keyword evidence="4" id="KW-0325">Glycoprotein</keyword>
<evidence type="ECO:0000259" key="7">
    <source>
        <dbReference type="PROSITE" id="PS50923"/>
    </source>
</evidence>
<proteinExistence type="predicted"/>
<keyword evidence="3" id="KW-1015">Disulfide bond</keyword>
<keyword evidence="1 5" id="KW-0768">Sushi</keyword>
<evidence type="ECO:0000256" key="1">
    <source>
        <dbReference type="ARBA" id="ARBA00022659"/>
    </source>
</evidence>
<comment type="caution">
    <text evidence="5">Lacks conserved residue(s) required for the propagation of feature annotation.</text>
</comment>
<feature type="region of interest" description="Disordered" evidence="6">
    <location>
        <begin position="430"/>
        <end position="449"/>
    </location>
</feature>
<dbReference type="SUPFAM" id="SSF57535">
    <property type="entry name" value="Complement control module/SCR domain"/>
    <property type="match status" value="1"/>
</dbReference>
<dbReference type="InterPro" id="IPR035976">
    <property type="entry name" value="Sushi/SCR/CCP_sf"/>
</dbReference>
<dbReference type="InterPro" id="IPR000436">
    <property type="entry name" value="Sushi_SCR_CCP_dom"/>
</dbReference>
<dbReference type="EMBL" id="LR900365">
    <property type="protein sequence ID" value="CAD7245411.1"/>
    <property type="molecule type" value="Genomic_DNA"/>
</dbReference>
<evidence type="ECO:0000256" key="3">
    <source>
        <dbReference type="ARBA" id="ARBA00023157"/>
    </source>
</evidence>
<evidence type="ECO:0000313" key="8">
    <source>
        <dbReference type="EMBL" id="CAD7245411.1"/>
    </source>
</evidence>
<dbReference type="PROSITE" id="PS50923">
    <property type="entry name" value="SUSHI"/>
    <property type="match status" value="2"/>
</dbReference>
<dbReference type="Gene3D" id="2.10.70.10">
    <property type="entry name" value="Complement Module, domain 1"/>
    <property type="match status" value="2"/>
</dbReference>
<feature type="domain" description="Sushi" evidence="7">
    <location>
        <begin position="429"/>
        <end position="496"/>
    </location>
</feature>
<dbReference type="CDD" id="cd00033">
    <property type="entry name" value="CCP"/>
    <property type="match status" value="1"/>
</dbReference>
<evidence type="ECO:0000313" key="9">
    <source>
        <dbReference type="Proteomes" id="UP000677054"/>
    </source>
</evidence>
<protein>
    <recommendedName>
        <fullName evidence="7">Sushi domain-containing protein</fullName>
    </recommendedName>
</protein>
<dbReference type="PANTHER" id="PTHR19325">
    <property type="entry name" value="COMPLEMENT COMPONENT-RELATED SUSHI DOMAIN-CONTAINING"/>
    <property type="match status" value="1"/>
</dbReference>
<dbReference type="PANTHER" id="PTHR19325:SF567">
    <property type="entry name" value="SUSHI, VON WILLEBRAND FACTOR TYPE A, EGF AND PENTRAXIN DOMAIN-CONTAINING PROTEIN 1-LIKE"/>
    <property type="match status" value="1"/>
</dbReference>
<evidence type="ECO:0000256" key="4">
    <source>
        <dbReference type="ARBA" id="ARBA00023180"/>
    </source>
</evidence>
<gene>
    <name evidence="8" type="ORF">DSTB1V02_LOCUS5284</name>
</gene>
<evidence type="ECO:0000256" key="5">
    <source>
        <dbReference type="PROSITE-ProRule" id="PRU00302"/>
    </source>
</evidence>
<sequence>MALSCKLAHCIAPPPDMTTTGVNRTWNGSTTIGTTVAYTCPQNQAFNVSESILSATGLTYHKNGSDIMEVNITCLDNGTWSNIGIPMACKFTRCIAAPPDMTTVGVNRPPDVPRNGGQREWNNDTDVGTVISYKCPERIGFDVDTKYLTQHGFQYDVNSDGNVISIDVMCLSDGQWQGFNFSCLETLCRQDPPAPANGGTRVWDGNRKQGTIVSYSCPDLQAFDLSEDYLNQKSIKYIKANETIVELQITCDGFGAWQVVDLSCKPTYCTGQPPNAPLGGSRIESLTPKVGSAVSYRCPKNMAFTTNKETLNSSGIIYTETDGYVVEIQLKCTKSGAWETVDMTCRWNICVDDPSQAPPGGSRQWNGSKKVGDVANFSCPENHAFTADTGYLANMGIPYEESDGDVVLIQFQCGSDGRWKETPLSCKWTQCNNDPPPPPTGGSRNWPGSKKVGTEATYTCPQAYLFRNSQSGLVEAVTKKCQPDGSWEPLDESCILKCPVDPPPPLPGGRMEYDESGNAVYTCPDDMGYPDGKKNHILTCSQNTLKWEGDDYRSCIWLVCREDPPETPLGGSRIWSGDQTLGTEILFECPNDWRKARVTCSPAGNWTELNLACSSSVSFPEEK</sequence>
<evidence type="ECO:0000256" key="2">
    <source>
        <dbReference type="ARBA" id="ARBA00022737"/>
    </source>
</evidence>
<keyword evidence="9" id="KW-1185">Reference proteome</keyword>
<dbReference type="AlphaFoldDB" id="A0A7R9A407"/>
<dbReference type="OrthoDB" id="6377643at2759"/>
<evidence type="ECO:0000256" key="6">
    <source>
        <dbReference type="SAM" id="MobiDB-lite"/>
    </source>
</evidence>
<dbReference type="InterPro" id="IPR050350">
    <property type="entry name" value="Compl-Cell_Adhes-Reg"/>
</dbReference>
<accession>A0A7R9A407</accession>
<feature type="domain" description="Sushi" evidence="7">
    <location>
        <begin position="8"/>
        <end position="91"/>
    </location>
</feature>
<name>A0A7R9A407_9CRUS</name>
<dbReference type="Proteomes" id="UP000677054">
    <property type="component" value="Unassembled WGS sequence"/>
</dbReference>
<reference evidence="8" key="1">
    <citation type="submission" date="2020-11" db="EMBL/GenBank/DDBJ databases">
        <authorList>
            <person name="Tran Van P."/>
        </authorList>
    </citation>
    <scope>NUCLEOTIDE SEQUENCE</scope>
</reference>
<organism evidence="8">
    <name type="scientific">Darwinula stevensoni</name>
    <dbReference type="NCBI Taxonomy" id="69355"/>
    <lineage>
        <taxon>Eukaryota</taxon>
        <taxon>Metazoa</taxon>
        <taxon>Ecdysozoa</taxon>
        <taxon>Arthropoda</taxon>
        <taxon>Crustacea</taxon>
        <taxon>Oligostraca</taxon>
        <taxon>Ostracoda</taxon>
        <taxon>Podocopa</taxon>
        <taxon>Podocopida</taxon>
        <taxon>Darwinulocopina</taxon>
        <taxon>Darwinuloidea</taxon>
        <taxon>Darwinulidae</taxon>
        <taxon>Darwinula</taxon>
    </lineage>
</organism>
<keyword evidence="2" id="KW-0677">Repeat</keyword>